<name>A0A1Z9YVD2_9GAMM</name>
<organism evidence="4 5">
    <name type="scientific">Acinetobacter populi</name>
    <dbReference type="NCBI Taxonomy" id="1582270"/>
    <lineage>
        <taxon>Bacteria</taxon>
        <taxon>Pseudomonadati</taxon>
        <taxon>Pseudomonadota</taxon>
        <taxon>Gammaproteobacteria</taxon>
        <taxon>Moraxellales</taxon>
        <taxon>Moraxellaceae</taxon>
        <taxon>Acinetobacter</taxon>
    </lineage>
</organism>
<evidence type="ECO:0000313" key="4">
    <source>
        <dbReference type="EMBL" id="OUY06161.1"/>
    </source>
</evidence>
<dbReference type="GO" id="GO:0004792">
    <property type="term" value="F:thiosulfate-cyanide sulfurtransferase activity"/>
    <property type="evidence" value="ECO:0007669"/>
    <property type="project" value="TreeGrafter"/>
</dbReference>
<accession>A0A1Z9YVD2</accession>
<dbReference type="PANTHER" id="PTHR11364:SF27">
    <property type="entry name" value="SULFURTRANSFERASE"/>
    <property type="match status" value="1"/>
</dbReference>
<reference evidence="4 5" key="1">
    <citation type="submission" date="2017-05" db="EMBL/GenBank/DDBJ databases">
        <title>Acinetobacter populi ANC 5415 (= PBJ7), whole genome shotgun sequencing project.</title>
        <authorList>
            <person name="Nemec A."/>
            <person name="Radolfova-Krizova L."/>
        </authorList>
    </citation>
    <scope>NUCLEOTIDE SEQUENCE [LARGE SCALE GENOMIC DNA]</scope>
    <source>
        <strain evidence="4 5">PBJ7</strain>
    </source>
</reference>
<evidence type="ECO:0000256" key="1">
    <source>
        <dbReference type="ARBA" id="ARBA00022679"/>
    </source>
</evidence>
<dbReference type="InterPro" id="IPR001763">
    <property type="entry name" value="Rhodanese-like_dom"/>
</dbReference>
<dbReference type="EMBL" id="NEXX01000005">
    <property type="protein sequence ID" value="OUY06161.1"/>
    <property type="molecule type" value="Genomic_DNA"/>
</dbReference>
<dbReference type="RefSeq" id="WP_087621172.1">
    <property type="nucleotide sequence ID" value="NZ_NEXX01000005.1"/>
</dbReference>
<evidence type="ECO:0000313" key="5">
    <source>
        <dbReference type="Proteomes" id="UP000196536"/>
    </source>
</evidence>
<feature type="domain" description="Rhodanese" evidence="3">
    <location>
        <begin position="49"/>
        <end position="142"/>
    </location>
</feature>
<evidence type="ECO:0000256" key="2">
    <source>
        <dbReference type="ARBA" id="ARBA00022737"/>
    </source>
</evidence>
<dbReference type="AlphaFoldDB" id="A0A1Z9YVD2"/>
<gene>
    <name evidence="4" type="ORF">CAP51_12805</name>
</gene>
<proteinExistence type="predicted"/>
<protein>
    <recommendedName>
        <fullName evidence="3">Rhodanese domain-containing protein</fullName>
    </recommendedName>
</protein>
<keyword evidence="1" id="KW-0808">Transferase</keyword>
<keyword evidence="2" id="KW-0677">Repeat</keyword>
<dbReference type="Proteomes" id="UP000196536">
    <property type="component" value="Unassembled WGS sequence"/>
</dbReference>
<feature type="domain" description="Rhodanese" evidence="3">
    <location>
        <begin position="200"/>
        <end position="286"/>
    </location>
</feature>
<dbReference type="OrthoDB" id="9781034at2"/>
<dbReference type="SMART" id="SM00450">
    <property type="entry name" value="RHOD"/>
    <property type="match status" value="2"/>
</dbReference>
<dbReference type="Pfam" id="PF00581">
    <property type="entry name" value="Rhodanese"/>
    <property type="match status" value="2"/>
</dbReference>
<keyword evidence="5" id="KW-1185">Reference proteome</keyword>
<comment type="caution">
    <text evidence="4">The sequence shown here is derived from an EMBL/GenBank/DDBJ whole genome shotgun (WGS) entry which is preliminary data.</text>
</comment>
<dbReference type="InterPro" id="IPR036873">
    <property type="entry name" value="Rhodanese-like_dom_sf"/>
</dbReference>
<dbReference type="InterPro" id="IPR045078">
    <property type="entry name" value="TST/MPST-like"/>
</dbReference>
<sequence length="290" mass="32331">MYNRKNILIECDELQRIGTEHFFIFDATVLLEKPAFDGDYRVQSGLACWQKKHIPHSLHIDLYHDFSNPDVNYSFAVPEPQVAQHFLRQLGLSQDSDIVIYDAKDGIWASRLWWVLSSLGIKSRILNGGLTAWENAGYPVQQQTHVPTSIQSGDITVTALDGYWCDLQEVKQRSHQEPSGLVCALGPEQFTGQGITRYARRGAIPNSVNVPARLFIGEDNKFISDQEIKNTLQQLSWHEDLNVLYCGGGISACVLAVAIGLVSSQSLSIYDGSLQEWAQISDLPLVTGTP</sequence>
<evidence type="ECO:0000259" key="3">
    <source>
        <dbReference type="PROSITE" id="PS50206"/>
    </source>
</evidence>
<dbReference type="PROSITE" id="PS50206">
    <property type="entry name" value="RHODANESE_3"/>
    <property type="match status" value="2"/>
</dbReference>
<dbReference type="Gene3D" id="3.40.250.10">
    <property type="entry name" value="Rhodanese-like domain"/>
    <property type="match status" value="2"/>
</dbReference>
<dbReference type="SUPFAM" id="SSF52821">
    <property type="entry name" value="Rhodanese/Cell cycle control phosphatase"/>
    <property type="match status" value="2"/>
</dbReference>
<dbReference type="PANTHER" id="PTHR11364">
    <property type="entry name" value="THIOSULFATE SULFERTANSFERASE"/>
    <property type="match status" value="1"/>
</dbReference>